<accession>A0AAV3PWP6</accession>
<dbReference type="Proteomes" id="UP001454036">
    <property type="component" value="Unassembled WGS sequence"/>
</dbReference>
<comment type="caution">
    <text evidence="1">The sequence shown here is derived from an EMBL/GenBank/DDBJ whole genome shotgun (WGS) entry which is preliminary data.</text>
</comment>
<reference evidence="1 2" key="1">
    <citation type="submission" date="2024-01" db="EMBL/GenBank/DDBJ databases">
        <title>The complete chloroplast genome sequence of Lithospermum erythrorhizon: insights into the phylogenetic relationship among Boraginaceae species and the maternal lineages of purple gromwells.</title>
        <authorList>
            <person name="Okada T."/>
            <person name="Watanabe K."/>
        </authorList>
    </citation>
    <scope>NUCLEOTIDE SEQUENCE [LARGE SCALE GENOMIC DNA]</scope>
</reference>
<dbReference type="EMBL" id="BAABME010002781">
    <property type="protein sequence ID" value="GAA0156085.1"/>
    <property type="molecule type" value="Genomic_DNA"/>
</dbReference>
<keyword evidence="2" id="KW-1185">Reference proteome</keyword>
<dbReference type="AlphaFoldDB" id="A0AAV3PWP6"/>
<protein>
    <submittedName>
        <fullName evidence="1">Uncharacterized protein</fullName>
    </submittedName>
</protein>
<sequence>MSTRSGRDLVDLRSRYDIPSLVILLHPRPTDYANVPPHGLRTFFVVTLTNGLRLLVHPFVGEVLSVEGVGPAQLIPICGSPSLGFTPPVF</sequence>
<gene>
    <name evidence="1" type="ORF">LIER_13659</name>
</gene>
<evidence type="ECO:0000313" key="1">
    <source>
        <dbReference type="EMBL" id="GAA0156085.1"/>
    </source>
</evidence>
<organism evidence="1 2">
    <name type="scientific">Lithospermum erythrorhizon</name>
    <name type="common">Purple gromwell</name>
    <name type="synonym">Lithospermum officinale var. erythrorhizon</name>
    <dbReference type="NCBI Taxonomy" id="34254"/>
    <lineage>
        <taxon>Eukaryota</taxon>
        <taxon>Viridiplantae</taxon>
        <taxon>Streptophyta</taxon>
        <taxon>Embryophyta</taxon>
        <taxon>Tracheophyta</taxon>
        <taxon>Spermatophyta</taxon>
        <taxon>Magnoliopsida</taxon>
        <taxon>eudicotyledons</taxon>
        <taxon>Gunneridae</taxon>
        <taxon>Pentapetalae</taxon>
        <taxon>asterids</taxon>
        <taxon>lamiids</taxon>
        <taxon>Boraginales</taxon>
        <taxon>Boraginaceae</taxon>
        <taxon>Boraginoideae</taxon>
        <taxon>Lithospermeae</taxon>
        <taxon>Lithospermum</taxon>
    </lineage>
</organism>
<evidence type="ECO:0000313" key="2">
    <source>
        <dbReference type="Proteomes" id="UP001454036"/>
    </source>
</evidence>
<name>A0AAV3PWP6_LITER</name>
<proteinExistence type="predicted"/>